<reference evidence="3" key="1">
    <citation type="submission" date="2018-03" db="EMBL/GenBank/DDBJ databases">
        <authorList>
            <person name="Guldener U."/>
        </authorList>
    </citation>
    <scope>NUCLEOTIDE SEQUENCE</scope>
</reference>
<dbReference type="Pfam" id="PF25000">
    <property type="entry name" value="DUF7779"/>
    <property type="match status" value="1"/>
</dbReference>
<dbReference type="Pfam" id="PF13424">
    <property type="entry name" value="TPR_12"/>
    <property type="match status" value="3"/>
</dbReference>
<gene>
    <name evidence="3" type="ORF">DNG_09757</name>
</gene>
<dbReference type="InterPro" id="IPR053137">
    <property type="entry name" value="NLR-like"/>
</dbReference>
<keyword evidence="4" id="KW-1185">Reference proteome</keyword>
<evidence type="ECO:0000313" key="4">
    <source>
        <dbReference type="Proteomes" id="UP001187682"/>
    </source>
</evidence>
<dbReference type="Gene3D" id="3.40.50.300">
    <property type="entry name" value="P-loop containing nucleotide triphosphate hydrolases"/>
    <property type="match status" value="1"/>
</dbReference>
<evidence type="ECO:0000313" key="3">
    <source>
        <dbReference type="EMBL" id="SPO07063.1"/>
    </source>
</evidence>
<proteinExistence type="predicted"/>
<evidence type="ECO:0000259" key="2">
    <source>
        <dbReference type="Pfam" id="PF25000"/>
    </source>
</evidence>
<dbReference type="EMBL" id="ONZQ02000018">
    <property type="protein sequence ID" value="SPO07063.1"/>
    <property type="molecule type" value="Genomic_DNA"/>
</dbReference>
<dbReference type="Gene3D" id="1.25.40.10">
    <property type="entry name" value="Tetratricopeptide repeat domain"/>
    <property type="match status" value="2"/>
</dbReference>
<dbReference type="InterPro" id="IPR027417">
    <property type="entry name" value="P-loop_NTPase"/>
</dbReference>
<feature type="domain" description="DUF7779" evidence="2">
    <location>
        <begin position="412"/>
        <end position="484"/>
    </location>
</feature>
<name>A0AAE8SZQ7_9PEZI</name>
<comment type="caution">
    <text evidence="3">The sequence shown here is derived from an EMBL/GenBank/DDBJ whole genome shotgun (WGS) entry which is preliminary data.</text>
</comment>
<dbReference type="InterPro" id="IPR031352">
    <property type="entry name" value="SesA"/>
</dbReference>
<dbReference type="AlphaFoldDB" id="A0AAE8SZQ7"/>
<dbReference type="PANTHER" id="PTHR46082">
    <property type="entry name" value="ATP/GTP-BINDING PROTEIN-RELATED"/>
    <property type="match status" value="1"/>
</dbReference>
<accession>A0AAE8SZQ7</accession>
<organism evidence="3 4">
    <name type="scientific">Cephalotrichum gorgonifer</name>
    <dbReference type="NCBI Taxonomy" id="2041049"/>
    <lineage>
        <taxon>Eukaryota</taxon>
        <taxon>Fungi</taxon>
        <taxon>Dikarya</taxon>
        <taxon>Ascomycota</taxon>
        <taxon>Pezizomycotina</taxon>
        <taxon>Sordariomycetes</taxon>
        <taxon>Hypocreomycetidae</taxon>
        <taxon>Microascales</taxon>
        <taxon>Microascaceae</taxon>
        <taxon>Cephalotrichum</taxon>
    </lineage>
</organism>
<sequence length="820" mass="92381">MDPISAVGLAAAIVQFAELGVKVVKRVAEFSTVAEEAPKSFKQITTELPLIIDGLRRIQLGIEAGGVDEATKRAVAGVVQNCLRETEEVDRILQKVLPAAGASSWERRGKAVMSVGYDKKIQRAVDSIFQSVRTLTFHQWSTTSLATPNVEEKPPPYPQALHWLVPFERNLRFVGRSDFFDKIEKAFASADGSQPKAALYGLGGIGKSQIALEFCYRKRKEGDCSVFWVNAATVDRFEESFKRIAGECGLVTRNDTGSDAPNLLKSWLEVRHEGPWLMIIDNVDDKDVFFREKMKNGETPAGVIPRCHHGSLLFTTRSRDIAVDVRLGADQPEKLVLDLLDALEYIPLAITQAVAFMVKRQKNIQQYLDQYQRNDVTKTKLLTYEFVDHGRQSSTMESVAKTWMISFESIRDSNKRAVDLLCLINFFQHQDIPVLLLQNEEEDEFDFEDATALLKDFSLIDTNDDDAVFSTHRLVQLATRWWLEKETPGEADHWASVALASVATHFPRPVPYPETNYFEADYFQLCEVLLPHAELMLRYPFKSASKDVELARAKLLNSTGRYLHWNGNHEEARQRFERSMEINKAYLGEKHIETMTSMGLLGWTLVIPLRDARAIPLLERLVEIRTELLGENDPRTIDALSDLATGHTSTGDFSLSERMQRDALSRAKSVLGPSHPDTLNCMTHLASVLEDQGKMDEAIQVQRVGYEARKQLLGDRHQSVLIDEHNLALMLCADDSTLEEGLSLQRTNIERKTEIFGQDHPETLIAAYNLLYLLNRAGRPAEARQVGARALALAHNGPRKDMASSQEFLSKIQDALDNIE</sequence>
<dbReference type="SUPFAM" id="SSF52540">
    <property type="entry name" value="P-loop containing nucleoside triphosphate hydrolases"/>
    <property type="match status" value="1"/>
</dbReference>
<evidence type="ECO:0000259" key="1">
    <source>
        <dbReference type="Pfam" id="PF17107"/>
    </source>
</evidence>
<feature type="domain" description="NACHT-NTPase and P-loop NTPases N-terminal" evidence="1">
    <location>
        <begin position="11"/>
        <end position="135"/>
    </location>
</feature>
<dbReference type="Proteomes" id="UP001187682">
    <property type="component" value="Unassembled WGS sequence"/>
</dbReference>
<dbReference type="InterPro" id="IPR011990">
    <property type="entry name" value="TPR-like_helical_dom_sf"/>
</dbReference>
<dbReference type="SUPFAM" id="SSF48452">
    <property type="entry name" value="TPR-like"/>
    <property type="match status" value="2"/>
</dbReference>
<protein>
    <recommendedName>
        <fullName evidence="5">NB-ARC domain-containing protein</fullName>
    </recommendedName>
</protein>
<dbReference type="InterPro" id="IPR056681">
    <property type="entry name" value="DUF7779"/>
</dbReference>
<dbReference type="PANTHER" id="PTHR46082:SF6">
    <property type="entry name" value="AAA+ ATPASE DOMAIN-CONTAINING PROTEIN-RELATED"/>
    <property type="match status" value="1"/>
</dbReference>
<dbReference type="Pfam" id="PF17107">
    <property type="entry name" value="SesA"/>
    <property type="match status" value="1"/>
</dbReference>
<evidence type="ECO:0008006" key="5">
    <source>
        <dbReference type="Google" id="ProtNLM"/>
    </source>
</evidence>